<sequence>MWDTRFEELLRGHLPYLGATEPLGADLSLRDAGLDSMAMVELLSSIESSYDVRFADEAMSMRNFETPARLWATLESVRA</sequence>
<evidence type="ECO:0000313" key="6">
    <source>
        <dbReference type="Proteomes" id="UP001056079"/>
    </source>
</evidence>
<evidence type="ECO:0000256" key="1">
    <source>
        <dbReference type="ARBA" id="ARBA00022450"/>
    </source>
</evidence>
<protein>
    <submittedName>
        <fullName evidence="5">Phosphopantetheine-binding protein</fullName>
    </submittedName>
    <submittedName>
        <fullName evidence="4">Putative acyl carrier protein</fullName>
    </submittedName>
</protein>
<feature type="domain" description="Carrier" evidence="3">
    <location>
        <begin position="1"/>
        <end position="78"/>
    </location>
</feature>
<evidence type="ECO:0000313" key="5">
    <source>
        <dbReference type="EMBL" id="USC46501.1"/>
    </source>
</evidence>
<dbReference type="Proteomes" id="UP001056079">
    <property type="component" value="Chromosome"/>
</dbReference>
<reference evidence="4" key="1">
    <citation type="journal article" date="2018" name="ChemBioChem">
        <title>Auroramycin, a potent antibiotic from Streptomyces roseosporus by CRISPR-Cas9 activation.</title>
        <authorList>
            <person name="Zhao H."/>
            <person name="Lim Y.H."/>
            <person name="Wong F.T."/>
            <person name="Yeo W.L."/>
            <person name="Ching K.C."/>
            <person name="Lim Y.W."/>
            <person name="Heng E."/>
            <person name="Chen S."/>
            <person name="Tsai D.J."/>
            <person name="Lauderdale T.L."/>
            <person name="Shia K.S."/>
            <person name="Ho Y.S."/>
            <person name="Hoon S."/>
            <person name="Ang E.L."/>
            <person name="Zhang M.M."/>
        </authorList>
    </citation>
    <scope>NUCLEOTIDE SEQUENCE</scope>
    <source>
        <strain evidence="4">NRRL 15998</strain>
    </source>
</reference>
<dbReference type="PROSITE" id="PS50075">
    <property type="entry name" value="CARRIER"/>
    <property type="match status" value="1"/>
</dbReference>
<evidence type="ECO:0000313" key="4">
    <source>
        <dbReference type="EMBL" id="AWR88408.1"/>
    </source>
</evidence>
<dbReference type="EMBL" id="CP098609">
    <property type="protein sequence ID" value="USC46501.1"/>
    <property type="molecule type" value="Genomic_DNA"/>
</dbReference>
<dbReference type="Pfam" id="PF00550">
    <property type="entry name" value="PP-binding"/>
    <property type="match status" value="1"/>
</dbReference>
<organism evidence="4">
    <name type="scientific">Streptomyces filamentosus</name>
    <name type="common">Streptomyces roseosporus</name>
    <dbReference type="NCBI Taxonomy" id="67294"/>
    <lineage>
        <taxon>Bacteria</taxon>
        <taxon>Bacillati</taxon>
        <taxon>Actinomycetota</taxon>
        <taxon>Actinomycetes</taxon>
        <taxon>Kitasatosporales</taxon>
        <taxon>Streptomycetaceae</taxon>
        <taxon>Streptomyces</taxon>
    </lineage>
</organism>
<keyword evidence="6" id="KW-1185">Reference proteome</keyword>
<dbReference type="Gene3D" id="1.10.1200.10">
    <property type="entry name" value="ACP-like"/>
    <property type="match status" value="1"/>
</dbReference>
<dbReference type="PROSITE" id="PS00012">
    <property type="entry name" value="PHOSPHOPANTETHEINE"/>
    <property type="match status" value="1"/>
</dbReference>
<dbReference type="InterPro" id="IPR006162">
    <property type="entry name" value="Ppantetheine_attach_site"/>
</dbReference>
<dbReference type="AlphaFoldDB" id="A0A2U9I6L0"/>
<evidence type="ECO:0000259" key="3">
    <source>
        <dbReference type="PROSITE" id="PS50075"/>
    </source>
</evidence>
<reference evidence="5" key="2">
    <citation type="submission" date="2021-08" db="EMBL/GenBank/DDBJ databases">
        <title>DNA methylation of m4C regulates biosynthesis of daptomycin in Streptomyces roseosporus L30.</title>
        <authorList>
            <person name="Fang J.-L."/>
        </authorList>
    </citation>
    <scope>NUCLEOTIDE SEQUENCE</scope>
    <source>
        <strain evidence="5">L30</strain>
    </source>
</reference>
<keyword evidence="1" id="KW-0596">Phosphopantetheine</keyword>
<name>A0A2U9I6L0_STRFL</name>
<accession>A0A2U9I6L0</accession>
<dbReference type="InterPro" id="IPR036736">
    <property type="entry name" value="ACP-like_sf"/>
</dbReference>
<keyword evidence="2" id="KW-0597">Phosphoprotein</keyword>
<dbReference type="SUPFAM" id="SSF47336">
    <property type="entry name" value="ACP-like"/>
    <property type="match status" value="1"/>
</dbReference>
<dbReference type="InterPro" id="IPR009081">
    <property type="entry name" value="PP-bd_ACP"/>
</dbReference>
<dbReference type="EMBL" id="MH101993">
    <property type="protein sequence ID" value="AWR88408.1"/>
    <property type="molecule type" value="Genomic_DNA"/>
</dbReference>
<gene>
    <name evidence="5" type="ORF">K7395_06965</name>
</gene>
<dbReference type="RefSeq" id="WP_006128128.1">
    <property type="nucleotide sequence ID" value="NZ_CP098609.1"/>
</dbReference>
<proteinExistence type="predicted"/>
<evidence type="ECO:0000256" key="2">
    <source>
        <dbReference type="ARBA" id="ARBA00022553"/>
    </source>
</evidence>